<keyword evidence="2 3" id="KW-0802">TPR repeat</keyword>
<feature type="transmembrane region" description="Helical" evidence="4">
    <location>
        <begin position="12"/>
        <end position="33"/>
    </location>
</feature>
<organism evidence="5 6">
    <name type="scientific">Rotaria magnacalcarata</name>
    <dbReference type="NCBI Taxonomy" id="392030"/>
    <lineage>
        <taxon>Eukaryota</taxon>
        <taxon>Metazoa</taxon>
        <taxon>Spiralia</taxon>
        <taxon>Gnathifera</taxon>
        <taxon>Rotifera</taxon>
        <taxon>Eurotatoria</taxon>
        <taxon>Bdelloidea</taxon>
        <taxon>Philodinida</taxon>
        <taxon>Philodinidae</taxon>
        <taxon>Rotaria</taxon>
    </lineage>
</organism>
<dbReference type="PANTHER" id="PTHR45641">
    <property type="entry name" value="TETRATRICOPEPTIDE REPEAT PROTEIN (AFU_ORTHOLOGUE AFUA_6G03870)"/>
    <property type="match status" value="1"/>
</dbReference>
<evidence type="ECO:0000313" key="5">
    <source>
        <dbReference type="EMBL" id="CAF2136801.1"/>
    </source>
</evidence>
<gene>
    <name evidence="5" type="ORF">WKI299_LOCUS27502</name>
</gene>
<feature type="repeat" description="TPR" evidence="3">
    <location>
        <begin position="596"/>
        <end position="629"/>
    </location>
</feature>
<evidence type="ECO:0008006" key="7">
    <source>
        <dbReference type="Google" id="ProtNLM"/>
    </source>
</evidence>
<evidence type="ECO:0000256" key="4">
    <source>
        <dbReference type="SAM" id="Phobius"/>
    </source>
</evidence>
<dbReference type="Proteomes" id="UP000663856">
    <property type="component" value="Unassembled WGS sequence"/>
</dbReference>
<dbReference type="InterPro" id="IPR011990">
    <property type="entry name" value="TPR-like_helical_dom_sf"/>
</dbReference>
<keyword evidence="4" id="KW-1133">Transmembrane helix</keyword>
<dbReference type="SUPFAM" id="SSF56399">
    <property type="entry name" value="ADP-ribosylation"/>
    <property type="match status" value="1"/>
</dbReference>
<sequence length="860" mass="101238">METAETRLVKFGIFMILQPPSIICYLASIHYILSHRDTRQALHHHGPLVLLFVGLVTVIFDLSMILDFLRTGVVTPSNEAYCTLFGEGPAERRKRLQNLISSLYDDEIAKVLRKNEEDDERVEDTKEKCVYIDWFLSLVKKSQNSVHVEQSGFEDHDTTKCFDIVWLDERPRETLLKDQHYFELMLCLEEYNLHLFQDFFECEEYLRNLPITAKIILLVRDEWAEDFVLRIFCICYIKFILVIHPIGSGVNDQNALSVQYGKVKHVTVEQVADRIHYCEDRFLRSNKDFFSIDIFNPSSTLQMSSTRIDGRFLFTQLLLDILLRMESKYSDKDELIALCTKYYANDSVYVKRLKKFSIDYNTKKVFEWYSKDTFVYRQLNGALRSQNIDLIFLFRFILQDLQSQLSLHQEQSPVRVYRGQKLSKDEWKDLSNATGQYISMSSMLSTSLKRNVAKHYLDDGANEEESDEVQVLFEIEADPHRYDSIKPFANITHFSQFPEECEVLFMVGSIFRVTEITNDKQLPIVKMELRSDDDNDLKAIFDILRSEYGEQEMEKSNHASMNSFGTVLLNMSRFNMADKFFRRIYHETPIDDPKRANYCKNIGDVALNIGHYEKSAQWYMQALKIHEKDGTVDQLSAAKLHLSMGSFYRYTKQRRRALDSYNKALTIYRNNFGENNSKVAMCYHNIASQFERRKYYSQSIEYLQKALDIAENVLPESHPNLITYHLSLATLLINLRHRELERALNHAQAALHIAQKVFPPDHQKRIDIYALLGEIYKVMGDVEQKSIWFNKVDELYSWIPDNDRIKSKGRWRTNFICRRCHRSMWIYRSFAWMKGTRLNCVIFHDFGSVIENLARVCFHY</sequence>
<dbReference type="PROSITE" id="PS50005">
    <property type="entry name" value="TPR"/>
    <property type="match status" value="2"/>
</dbReference>
<dbReference type="SMART" id="SM00028">
    <property type="entry name" value="TPR"/>
    <property type="match status" value="3"/>
</dbReference>
<evidence type="ECO:0000256" key="2">
    <source>
        <dbReference type="ARBA" id="ARBA00022803"/>
    </source>
</evidence>
<dbReference type="Gene3D" id="1.25.40.10">
    <property type="entry name" value="Tetratricopeptide repeat domain"/>
    <property type="match status" value="2"/>
</dbReference>
<keyword evidence="1" id="KW-0677">Repeat</keyword>
<protein>
    <recommendedName>
        <fullName evidence="7">NAD(P)(+)--arginine ADP-ribosyltransferase</fullName>
    </recommendedName>
</protein>
<evidence type="ECO:0000256" key="1">
    <source>
        <dbReference type="ARBA" id="ARBA00022737"/>
    </source>
</evidence>
<dbReference type="SUPFAM" id="SSF48452">
    <property type="entry name" value="TPR-like"/>
    <property type="match status" value="1"/>
</dbReference>
<evidence type="ECO:0000313" key="6">
    <source>
        <dbReference type="Proteomes" id="UP000663856"/>
    </source>
</evidence>
<proteinExistence type="predicted"/>
<dbReference type="EMBL" id="CAJNRF010012020">
    <property type="protein sequence ID" value="CAF2136801.1"/>
    <property type="molecule type" value="Genomic_DNA"/>
</dbReference>
<keyword evidence="4" id="KW-0812">Transmembrane</keyword>
<dbReference type="InterPro" id="IPR019734">
    <property type="entry name" value="TPR_rpt"/>
</dbReference>
<dbReference type="Pfam" id="PF13424">
    <property type="entry name" value="TPR_12"/>
    <property type="match status" value="1"/>
</dbReference>
<accession>A0A816WMT0</accession>
<dbReference type="Pfam" id="PF13181">
    <property type="entry name" value="TPR_8"/>
    <property type="match status" value="1"/>
</dbReference>
<comment type="caution">
    <text evidence="5">The sequence shown here is derived from an EMBL/GenBank/DDBJ whole genome shotgun (WGS) entry which is preliminary data.</text>
</comment>
<reference evidence="5" key="1">
    <citation type="submission" date="2021-02" db="EMBL/GenBank/DDBJ databases">
        <authorList>
            <person name="Nowell W R."/>
        </authorList>
    </citation>
    <scope>NUCLEOTIDE SEQUENCE</scope>
</reference>
<evidence type="ECO:0000256" key="3">
    <source>
        <dbReference type="PROSITE-ProRule" id="PRU00339"/>
    </source>
</evidence>
<keyword evidence="4" id="KW-0472">Membrane</keyword>
<dbReference type="PROSITE" id="PS51996">
    <property type="entry name" value="TR_MART"/>
    <property type="match status" value="1"/>
</dbReference>
<feature type="repeat" description="TPR" evidence="3">
    <location>
        <begin position="638"/>
        <end position="671"/>
    </location>
</feature>
<name>A0A816WMT0_9BILA</name>
<dbReference type="Gene3D" id="3.90.176.10">
    <property type="entry name" value="Toxin ADP-ribosyltransferase, Chain A, domain 1"/>
    <property type="match status" value="1"/>
</dbReference>
<feature type="transmembrane region" description="Helical" evidence="4">
    <location>
        <begin position="45"/>
        <end position="66"/>
    </location>
</feature>
<dbReference type="AlphaFoldDB" id="A0A816WMT0"/>